<gene>
    <name evidence="4" type="ORF">EB796_010601</name>
</gene>
<accession>A0A7J7JZ10</accession>
<dbReference type="AlphaFoldDB" id="A0A7J7JZ10"/>
<organism evidence="4 5">
    <name type="scientific">Bugula neritina</name>
    <name type="common">Brown bryozoan</name>
    <name type="synonym">Sertularia neritina</name>
    <dbReference type="NCBI Taxonomy" id="10212"/>
    <lineage>
        <taxon>Eukaryota</taxon>
        <taxon>Metazoa</taxon>
        <taxon>Spiralia</taxon>
        <taxon>Lophotrochozoa</taxon>
        <taxon>Bryozoa</taxon>
        <taxon>Gymnolaemata</taxon>
        <taxon>Cheilostomatida</taxon>
        <taxon>Flustrina</taxon>
        <taxon>Buguloidea</taxon>
        <taxon>Bugulidae</taxon>
        <taxon>Bugula</taxon>
    </lineage>
</organism>
<dbReference type="InterPro" id="IPR032375">
    <property type="entry name" value="CCM2_C"/>
</dbReference>
<dbReference type="Gene3D" id="1.20.1160.20">
    <property type="match status" value="1"/>
</dbReference>
<dbReference type="InterPro" id="IPR011993">
    <property type="entry name" value="PH-like_dom_sf"/>
</dbReference>
<feature type="compositionally biased region" description="Low complexity" evidence="2">
    <location>
        <begin position="243"/>
        <end position="254"/>
    </location>
</feature>
<name>A0A7J7JZ10_BUGNE</name>
<evidence type="ECO:0000256" key="2">
    <source>
        <dbReference type="SAM" id="MobiDB-lite"/>
    </source>
</evidence>
<reference evidence="4" key="1">
    <citation type="submission" date="2020-06" db="EMBL/GenBank/DDBJ databases">
        <title>Draft genome of Bugula neritina, a colonial animal packing powerful symbionts and potential medicines.</title>
        <authorList>
            <person name="Rayko M."/>
        </authorList>
    </citation>
    <scope>NUCLEOTIDE SEQUENCE [LARGE SCALE GENOMIC DNA]</scope>
    <source>
        <strain evidence="4">Kwan_BN1</strain>
    </source>
</reference>
<feature type="domain" description="Cerebral cavernous malformations 2 harmonin-homology" evidence="3">
    <location>
        <begin position="272"/>
        <end position="354"/>
    </location>
</feature>
<dbReference type="PANTHER" id="PTHR21642:SF6">
    <property type="entry name" value="CEREBRAL CAVERNOUS MALFORMATIONS 2 HARMONIN-HOMOLOGY DOMAIN-CONTAINING PROTEIN"/>
    <property type="match status" value="1"/>
</dbReference>
<sequence length="365" mass="41852">MDRVAKKNNSNKKEKEEQKRIADRLLARRPLNIINLDGPEYTIQPEILLKDGGYYEKEIRFAGIIRKVSFVLDSTNRTEVLRIIDRGMRERDIPYITTIEHDAIFSLNVNNIKISRRDGEEETILRIPIAEVANICYIQEDSQAMLALKYGNPAEDREICKLAVMYTDKSETAHEICSLVGQCFQIVYTEATMQAFDKNLEHNGTYSSQPGSTGTSTFTGNAPLQLHELVKTPQFMTSSTVDRSMSSRHSTVSRTSRRRNSESESELQDTVSTSDGVLRDYMDKLPKKLSPEELKQFATLLNQWLTMGLPFEDFCNRVVSLYGPHRRNLLYGMRYFIPEKDFSFFESVLEREGVGPDTETTLKRS</sequence>
<evidence type="ECO:0000259" key="3">
    <source>
        <dbReference type="Pfam" id="PF16545"/>
    </source>
</evidence>
<dbReference type="Proteomes" id="UP000593567">
    <property type="component" value="Unassembled WGS sequence"/>
</dbReference>
<dbReference type="PANTHER" id="PTHR21642">
    <property type="entry name" value="CEREBRAL CAVERNOUS MALFORMATIONS PROTEIN 2 HOMOLOG"/>
    <property type="match status" value="1"/>
</dbReference>
<keyword evidence="5" id="KW-1185">Reference proteome</keyword>
<feature type="region of interest" description="Disordered" evidence="2">
    <location>
        <begin position="237"/>
        <end position="273"/>
    </location>
</feature>
<evidence type="ECO:0000256" key="1">
    <source>
        <dbReference type="ARBA" id="ARBA00010822"/>
    </source>
</evidence>
<proteinExistence type="inferred from homology"/>
<comment type="similarity">
    <text evidence="1">Belongs to the CCM2 family.</text>
</comment>
<dbReference type="Pfam" id="PF16545">
    <property type="entry name" value="CCM2_C"/>
    <property type="match status" value="1"/>
</dbReference>
<protein>
    <submittedName>
        <fullName evidence="4">CCM2</fullName>
    </submittedName>
</protein>
<dbReference type="Gene3D" id="2.30.29.30">
    <property type="entry name" value="Pleckstrin-homology domain (PH domain)/Phosphotyrosine-binding domain (PTB)"/>
    <property type="match status" value="1"/>
</dbReference>
<dbReference type="OrthoDB" id="5828470at2759"/>
<comment type="caution">
    <text evidence="4">The sequence shown here is derived from an EMBL/GenBank/DDBJ whole genome shotgun (WGS) entry which is preliminary data.</text>
</comment>
<evidence type="ECO:0000313" key="4">
    <source>
        <dbReference type="EMBL" id="KAF6031125.1"/>
    </source>
</evidence>
<evidence type="ECO:0000313" key="5">
    <source>
        <dbReference type="Proteomes" id="UP000593567"/>
    </source>
</evidence>
<dbReference type="EMBL" id="VXIV02001638">
    <property type="protein sequence ID" value="KAF6031125.1"/>
    <property type="molecule type" value="Genomic_DNA"/>
</dbReference>
<dbReference type="InterPro" id="IPR026159">
    <property type="entry name" value="Malcavernin"/>
</dbReference>